<keyword evidence="2" id="KW-1185">Reference proteome</keyword>
<evidence type="ECO:0000313" key="1">
    <source>
        <dbReference type="EMBL" id="EJZ40627.1"/>
    </source>
</evidence>
<evidence type="ECO:0000313" key="2">
    <source>
        <dbReference type="Proteomes" id="UP000018720"/>
    </source>
</evidence>
<reference evidence="1 2" key="1">
    <citation type="submission" date="2012-08" db="EMBL/GenBank/DDBJ databases">
        <authorList>
            <person name="Harkins D.M."/>
            <person name="Durkin A.S."/>
            <person name="Selengut J.D."/>
            <person name="Sanka R."/>
            <person name="DePew J."/>
            <person name="Purushe J."/>
            <person name="Matthias M.A."/>
            <person name="Vinetz J.M."/>
            <person name="Sutton G.G."/>
            <person name="Nelson W.C."/>
            <person name="Fouts D.E."/>
        </authorList>
    </citation>
    <scope>NUCLEOTIDE SEQUENCE [LARGE SCALE GENOMIC DNA]</scope>
    <source>
        <strain evidence="1 2">MMD4847</strain>
    </source>
</reference>
<protein>
    <submittedName>
        <fullName evidence="1">Uncharacterized protein</fullName>
    </submittedName>
</protein>
<dbReference type="Proteomes" id="UP000018720">
    <property type="component" value="Unassembled WGS sequence"/>
</dbReference>
<name>A0ABP2R8M5_9LEPT</name>
<sequence>MANKNESPAPNARNVSIKMKESDENWMSRFFQDFSFFSPSGYGRTTVFEKDRILNA</sequence>
<dbReference type="EMBL" id="AHOM02000010">
    <property type="protein sequence ID" value="EJZ40627.1"/>
    <property type="molecule type" value="Genomic_DNA"/>
</dbReference>
<organism evidence="1 2">
    <name type="scientific">Leptospira licerasiae str. MMD4847</name>
    <dbReference type="NCBI Taxonomy" id="1049971"/>
    <lineage>
        <taxon>Bacteria</taxon>
        <taxon>Pseudomonadati</taxon>
        <taxon>Spirochaetota</taxon>
        <taxon>Spirochaetia</taxon>
        <taxon>Leptospirales</taxon>
        <taxon>Leptospiraceae</taxon>
        <taxon>Leptospira</taxon>
    </lineage>
</organism>
<gene>
    <name evidence="1" type="ORF">LEP1GSC178_0991</name>
</gene>
<comment type="caution">
    <text evidence="1">The sequence shown here is derived from an EMBL/GenBank/DDBJ whole genome shotgun (WGS) entry which is preliminary data.</text>
</comment>
<proteinExistence type="predicted"/>
<accession>A0ABP2R8M5</accession>